<dbReference type="Pfam" id="PF02845">
    <property type="entry name" value="CUE"/>
    <property type="match status" value="1"/>
</dbReference>
<dbReference type="InterPro" id="IPR035983">
    <property type="entry name" value="Hect_E3_ubiquitin_ligase"/>
</dbReference>
<dbReference type="SUPFAM" id="SSF46934">
    <property type="entry name" value="UBA-like"/>
    <property type="match status" value="1"/>
</dbReference>
<reference evidence="2 3" key="1">
    <citation type="submission" date="2022-05" db="EMBL/GenBank/DDBJ databases">
        <authorList>
            <consortium name="Genoscope - CEA"/>
            <person name="William W."/>
        </authorList>
    </citation>
    <scope>NUCLEOTIDE SEQUENCE [LARGE SCALE GENOMIC DNA]</scope>
</reference>
<dbReference type="PROSITE" id="PS51140">
    <property type="entry name" value="CUE"/>
    <property type="match status" value="1"/>
</dbReference>
<gene>
    <name evidence="2" type="ORF">PLOB_00034517</name>
</gene>
<keyword evidence="3" id="KW-1185">Reference proteome</keyword>
<dbReference type="InterPro" id="IPR003892">
    <property type="entry name" value="CUE"/>
</dbReference>
<name>A0ABN8S7R9_9CNID</name>
<accession>A0ABN8S7R9</accession>
<evidence type="ECO:0000313" key="3">
    <source>
        <dbReference type="Proteomes" id="UP001159405"/>
    </source>
</evidence>
<protein>
    <recommendedName>
        <fullName evidence="1">CUE domain-containing protein</fullName>
    </recommendedName>
</protein>
<comment type="caution">
    <text evidence="2">The sequence shown here is derived from an EMBL/GenBank/DDBJ whole genome shotgun (WGS) entry which is preliminary data.</text>
</comment>
<evidence type="ECO:0000313" key="2">
    <source>
        <dbReference type="EMBL" id="CAH3186252.1"/>
    </source>
</evidence>
<dbReference type="CDD" id="cd14279">
    <property type="entry name" value="CUE"/>
    <property type="match status" value="1"/>
</dbReference>
<proteinExistence type="predicted"/>
<dbReference type="InterPro" id="IPR009060">
    <property type="entry name" value="UBA-like_sf"/>
</dbReference>
<dbReference type="Gene3D" id="3.90.1750.10">
    <property type="entry name" value="Hect, E3 ligase catalytic domains"/>
    <property type="match status" value="1"/>
</dbReference>
<sequence>MPQNGCTVTYLKSVLGQAKGYLRPLQEDIPLLGKPDADFSDKVRSSNLSAGYGGNEPQDNSPKVNCINCHALVPINNMRGHQDSCSGGSSSGVSRRHRSCQCLLCSTCMLACSRRSDKPVQNLQQLFPDMPVSEVENALEAVNGDINEAAGVILNQSVRADEDDDEILMLHPWKDRLERMMPDVQLSSVLEKLGKKLTGAPRRITVDQCDVLADILPLYKDPEFDPSRPVRVVFKDQPAVDSGGPRKEMYSLVYKTLACSTVYKLFEGQAGRLMPFHNASTVFSGMMKTLGKMIALTLSSSVALVYLYSPQFATGT</sequence>
<organism evidence="2 3">
    <name type="scientific">Porites lobata</name>
    <dbReference type="NCBI Taxonomy" id="104759"/>
    <lineage>
        <taxon>Eukaryota</taxon>
        <taxon>Metazoa</taxon>
        <taxon>Cnidaria</taxon>
        <taxon>Anthozoa</taxon>
        <taxon>Hexacorallia</taxon>
        <taxon>Scleractinia</taxon>
        <taxon>Fungiina</taxon>
        <taxon>Poritidae</taxon>
        <taxon>Porites</taxon>
    </lineage>
</organism>
<dbReference type="Proteomes" id="UP001159405">
    <property type="component" value="Unassembled WGS sequence"/>
</dbReference>
<dbReference type="SUPFAM" id="SSF56204">
    <property type="entry name" value="Hect, E3 ligase catalytic domain"/>
    <property type="match status" value="1"/>
</dbReference>
<evidence type="ECO:0000259" key="1">
    <source>
        <dbReference type="PROSITE" id="PS51140"/>
    </source>
</evidence>
<dbReference type="EMBL" id="CALNXK010000470">
    <property type="protein sequence ID" value="CAH3186252.1"/>
    <property type="molecule type" value="Genomic_DNA"/>
</dbReference>
<feature type="domain" description="CUE" evidence="1">
    <location>
        <begin position="115"/>
        <end position="158"/>
    </location>
</feature>